<reference evidence="1" key="2">
    <citation type="submission" date="2020-05" db="UniProtKB">
        <authorList>
            <consortium name="EnsemblMetazoa"/>
        </authorList>
    </citation>
    <scope>IDENTIFICATION</scope>
    <source>
        <strain evidence="1">IAEA</strain>
    </source>
</reference>
<dbReference type="VEuPathDB" id="VectorBase:GPPI003209"/>
<name>A0A1B0ANS2_9MUSC</name>
<sequence>MNSRSCEDFVEEKPRDSKSITTEAKIFNTNTNDTSPIRLKMFQANCEKHPVAEAVVVDNHYKCCQYQWVLKMVSVTFYLLRMFVKQDKTTKIEWNTLLIIKAIITYPFICASEIRSFVIHELTSVAVSCCSNNPTVIEFTLMFVTAKYITRTSLHN</sequence>
<accession>A0A1B0ANS2</accession>
<organism evidence="1 2">
    <name type="scientific">Glossina palpalis gambiensis</name>
    <dbReference type="NCBI Taxonomy" id="67801"/>
    <lineage>
        <taxon>Eukaryota</taxon>
        <taxon>Metazoa</taxon>
        <taxon>Ecdysozoa</taxon>
        <taxon>Arthropoda</taxon>
        <taxon>Hexapoda</taxon>
        <taxon>Insecta</taxon>
        <taxon>Pterygota</taxon>
        <taxon>Neoptera</taxon>
        <taxon>Endopterygota</taxon>
        <taxon>Diptera</taxon>
        <taxon>Brachycera</taxon>
        <taxon>Muscomorpha</taxon>
        <taxon>Hippoboscoidea</taxon>
        <taxon>Glossinidae</taxon>
        <taxon>Glossina</taxon>
    </lineage>
</organism>
<protein>
    <submittedName>
        <fullName evidence="1">Uncharacterized protein</fullName>
    </submittedName>
</protein>
<keyword evidence="2" id="KW-1185">Reference proteome</keyword>
<dbReference type="EnsemblMetazoa" id="GPPI003209-RA">
    <property type="protein sequence ID" value="GPPI003209-PA"/>
    <property type="gene ID" value="GPPI003209"/>
</dbReference>
<dbReference type="Proteomes" id="UP000092460">
    <property type="component" value="Unassembled WGS sequence"/>
</dbReference>
<evidence type="ECO:0000313" key="2">
    <source>
        <dbReference type="Proteomes" id="UP000092460"/>
    </source>
</evidence>
<dbReference type="AlphaFoldDB" id="A0A1B0ANS2"/>
<proteinExistence type="predicted"/>
<dbReference type="EMBL" id="JXJN01000941">
    <property type="status" value="NOT_ANNOTATED_CDS"/>
    <property type="molecule type" value="Genomic_DNA"/>
</dbReference>
<reference evidence="2" key="1">
    <citation type="submission" date="2015-01" db="EMBL/GenBank/DDBJ databases">
        <authorList>
            <person name="Aksoy S."/>
            <person name="Warren W."/>
            <person name="Wilson R.K."/>
        </authorList>
    </citation>
    <scope>NUCLEOTIDE SEQUENCE [LARGE SCALE GENOMIC DNA]</scope>
    <source>
        <strain evidence="2">IAEA</strain>
    </source>
</reference>
<evidence type="ECO:0000313" key="1">
    <source>
        <dbReference type="EnsemblMetazoa" id="GPPI003209-PA"/>
    </source>
</evidence>